<sequence>EWERLFTKPNYRKLLRDYAISGNLRSSRFRSVCWKIFLDVLPDDISLWIKRTREWRKKYNDLKRNLIVNPHHAVDPLTSDLALNNPLSQADESPWNQYFVDNELRLTIKQDVIRTFPEVQFFQKAELQEKMIDALFCLSKTYEELSYRQGMHEVLAPLIFVLHCDHQAFLHASEVESLQEIIKEVMDPAYLEHDAYAMMSQIMQTIEPWYISKDGPMIKMSDSHSSSIPFARPQDLSSSNVIVTKLTRIQDYILKKFDVELHSHLERLEIAPQIYGIRWVRLLFGREFPMQDLLALWDAIFADGIGFELVDYIFVAMLLYIRDLLLASDYPQCLNCLMRYPPVGDIHNLIERAHYLREPKVGDIRNLIERAHYLREPKVGDIHNLIERAHYLREPKVGDTHKLIERAHYLREPKVGDTHKLIERAHYLREPKHYPRPPNYSYQSVVTEKTSSNKHKQSNDTNISSGTNKPRSITSSWSEFSKKMRPKTLSMSSSEKGMYKSTSVPIDLQTEVSPGTPQHQPAKRGSSASLSHVEDDMSRPMPSPASMARLAPTTRSVDSSPAVDYKGFPHEEPSMNGSVQHFATLPKPKGKGRKSSKQEQELEAALTGLQGQLNEKESMCHYAASKLDIHITRLQSEILQQKLENEDEILLAIAGIKQVRDVLRGTLKFSQMEDEEISFRDNYYVKEISSTPDSDQSEPTEITHDQGSANQSQDKSKLFYMSSEENSTANSPTDTMKGTITNSNAMKSQGTKTESKMDSYSEPKNFELKDYRSDKYRSWSDSKWDYRPEGSRSRSKSKNNSTDERSRAYSDGYSKQLRNVALEPVTDCIRNMGITWESPNPLYRRVTEESPNSVYIGPSEDSPNPLYRREPWD</sequence>
<feature type="region of interest" description="Disordered" evidence="2">
    <location>
        <begin position="427"/>
        <end position="599"/>
    </location>
</feature>
<dbReference type="GO" id="GO:0005096">
    <property type="term" value="F:GTPase activator activity"/>
    <property type="evidence" value="ECO:0007669"/>
    <property type="project" value="UniProtKB-KW"/>
</dbReference>
<evidence type="ECO:0000256" key="1">
    <source>
        <dbReference type="ARBA" id="ARBA00022468"/>
    </source>
</evidence>
<dbReference type="InterPro" id="IPR000195">
    <property type="entry name" value="Rab-GAP-TBC_dom"/>
</dbReference>
<evidence type="ECO:0000256" key="2">
    <source>
        <dbReference type="SAM" id="MobiDB-lite"/>
    </source>
</evidence>
<feature type="compositionally biased region" description="Polar residues" evidence="2">
    <location>
        <begin position="723"/>
        <end position="752"/>
    </location>
</feature>
<feature type="compositionally biased region" description="Polar residues" evidence="2">
    <location>
        <begin position="440"/>
        <end position="450"/>
    </location>
</feature>
<feature type="domain" description="Rab-GAP TBC" evidence="3">
    <location>
        <begin position="24"/>
        <end position="304"/>
    </location>
</feature>
<keyword evidence="5" id="KW-1185">Reference proteome</keyword>
<dbReference type="EMBL" id="VSWD01000003">
    <property type="protein sequence ID" value="KAK3106658.1"/>
    <property type="molecule type" value="Genomic_DNA"/>
</dbReference>
<reference evidence="4" key="1">
    <citation type="submission" date="2019-08" db="EMBL/GenBank/DDBJ databases">
        <title>The improved chromosome-level genome for the pearl oyster Pinctada fucata martensii using PacBio sequencing and Hi-C.</title>
        <authorList>
            <person name="Zheng Z."/>
        </authorList>
    </citation>
    <scope>NUCLEOTIDE SEQUENCE</scope>
    <source>
        <strain evidence="4">ZZ-2019</strain>
        <tissue evidence="4">Adductor muscle</tissue>
    </source>
</reference>
<feature type="compositionally biased region" description="Polar residues" evidence="2">
    <location>
        <begin position="689"/>
        <end position="713"/>
    </location>
</feature>
<feature type="non-terminal residue" evidence="4">
    <location>
        <position position="1"/>
    </location>
</feature>
<dbReference type="SMART" id="SM00164">
    <property type="entry name" value="TBC"/>
    <property type="match status" value="1"/>
</dbReference>
<dbReference type="Proteomes" id="UP001186944">
    <property type="component" value="Unassembled WGS sequence"/>
</dbReference>
<dbReference type="PANTHER" id="PTHR22957">
    <property type="entry name" value="TBC1 DOMAIN FAMILY MEMBER GTPASE-ACTIVATING PROTEIN"/>
    <property type="match status" value="1"/>
</dbReference>
<feature type="region of interest" description="Disordered" evidence="2">
    <location>
        <begin position="775"/>
        <end position="814"/>
    </location>
</feature>
<dbReference type="FunFam" id="1.10.472.80:FF:000038">
    <property type="entry name" value="TBC1 domain family member 5"/>
    <property type="match status" value="1"/>
</dbReference>
<evidence type="ECO:0000259" key="3">
    <source>
        <dbReference type="PROSITE" id="PS50086"/>
    </source>
</evidence>
<gene>
    <name evidence="4" type="ORF">FSP39_024666</name>
</gene>
<dbReference type="FunFam" id="1.10.8.270:FF:000011">
    <property type="entry name" value="TBC1 domain family member 5"/>
    <property type="match status" value="1"/>
</dbReference>
<protein>
    <recommendedName>
        <fullName evidence="3">Rab-GAP TBC domain-containing protein</fullName>
    </recommendedName>
</protein>
<proteinExistence type="predicted"/>
<organism evidence="4 5">
    <name type="scientific">Pinctada imbricata</name>
    <name type="common">Atlantic pearl-oyster</name>
    <name type="synonym">Pinctada martensii</name>
    <dbReference type="NCBI Taxonomy" id="66713"/>
    <lineage>
        <taxon>Eukaryota</taxon>
        <taxon>Metazoa</taxon>
        <taxon>Spiralia</taxon>
        <taxon>Lophotrochozoa</taxon>
        <taxon>Mollusca</taxon>
        <taxon>Bivalvia</taxon>
        <taxon>Autobranchia</taxon>
        <taxon>Pteriomorphia</taxon>
        <taxon>Pterioida</taxon>
        <taxon>Pterioidea</taxon>
        <taxon>Pteriidae</taxon>
        <taxon>Pinctada</taxon>
    </lineage>
</organism>
<feature type="compositionally biased region" description="Basic and acidic residues" evidence="2">
    <location>
        <begin position="775"/>
        <end position="792"/>
    </location>
</feature>
<dbReference type="AlphaFoldDB" id="A0AA89CCZ9"/>
<dbReference type="InterPro" id="IPR035969">
    <property type="entry name" value="Rab-GAP_TBC_sf"/>
</dbReference>
<dbReference type="Pfam" id="PF00566">
    <property type="entry name" value="RabGAP-TBC"/>
    <property type="match status" value="2"/>
</dbReference>
<feature type="region of interest" description="Disordered" evidence="2">
    <location>
        <begin position="849"/>
        <end position="873"/>
    </location>
</feature>
<dbReference type="GO" id="GO:0005737">
    <property type="term" value="C:cytoplasm"/>
    <property type="evidence" value="ECO:0007669"/>
    <property type="project" value="UniProtKB-ARBA"/>
</dbReference>
<feature type="region of interest" description="Disordered" evidence="2">
    <location>
        <begin position="689"/>
        <end position="761"/>
    </location>
</feature>
<keyword evidence="1" id="KW-0343">GTPase activation</keyword>
<comment type="caution">
    <text evidence="4">The sequence shown here is derived from an EMBL/GenBank/DDBJ whole genome shotgun (WGS) entry which is preliminary data.</text>
</comment>
<feature type="compositionally biased region" description="Polar residues" evidence="2">
    <location>
        <begin position="489"/>
        <end position="519"/>
    </location>
</feature>
<dbReference type="PANTHER" id="PTHR22957:SF337">
    <property type="entry name" value="TBC1 DOMAIN FAMILY MEMBER 5"/>
    <property type="match status" value="1"/>
</dbReference>
<dbReference type="Gene3D" id="1.10.472.80">
    <property type="entry name" value="Ypt/Rab-GAP domain of gyp1p, domain 3"/>
    <property type="match status" value="1"/>
</dbReference>
<evidence type="ECO:0000313" key="5">
    <source>
        <dbReference type="Proteomes" id="UP001186944"/>
    </source>
</evidence>
<dbReference type="SUPFAM" id="SSF47923">
    <property type="entry name" value="Ypt/Rab-GAP domain of gyp1p"/>
    <property type="match status" value="2"/>
</dbReference>
<feature type="compositionally biased region" description="Polar residues" evidence="2">
    <location>
        <begin position="459"/>
        <end position="479"/>
    </location>
</feature>
<name>A0AA89CCZ9_PINIB</name>
<dbReference type="PROSITE" id="PS50086">
    <property type="entry name" value="TBC_RABGAP"/>
    <property type="match status" value="1"/>
</dbReference>
<dbReference type="Gene3D" id="1.10.8.270">
    <property type="entry name" value="putative rabgap domain of human tbc1 domain family member 14 like domains"/>
    <property type="match status" value="1"/>
</dbReference>
<accession>A0AA89CCZ9</accession>
<evidence type="ECO:0000313" key="4">
    <source>
        <dbReference type="EMBL" id="KAK3106658.1"/>
    </source>
</evidence>